<evidence type="ECO:0000256" key="1">
    <source>
        <dbReference type="ARBA" id="ARBA00011025"/>
    </source>
</evidence>
<dbReference type="InterPro" id="IPR036443">
    <property type="entry name" value="Znf_RanBP2_sf"/>
</dbReference>
<evidence type="ECO:0000256" key="6">
    <source>
        <dbReference type="ARBA" id="ARBA00074519"/>
    </source>
</evidence>
<dbReference type="GO" id="GO:0005634">
    <property type="term" value="C:nucleus"/>
    <property type="evidence" value="ECO:0007669"/>
    <property type="project" value="TreeGrafter"/>
</dbReference>
<dbReference type="CDD" id="cd08061">
    <property type="entry name" value="MPN_NPL4"/>
    <property type="match status" value="1"/>
</dbReference>
<dbReference type="EMBL" id="HBUE01242405">
    <property type="protein sequence ID" value="CAG6550111.1"/>
    <property type="molecule type" value="Transcribed_RNA"/>
</dbReference>
<sequence>MSKASKIVLRIQSADGTKRVEVPDTGTLRELYDAVQATFGYPDDGFALYKERNCTKELVSSRSQSVKDSALKHGDMIYLRSVAGPSTSKQQPPERSSSVASIASTSSSSGATTSGGGGFSREPTPSTSGATALLNGEDPVDIELYKQDGRIQRKRDEKLCRHNSNGCCVHCSPLEPYDEAYLKEQKIKHFSFHSYLKKLTSGVDRGKFVALEDLNCKIKMGCRDHPPWPKGICSKCQPSAITLNRQTYRHVDNVMFENTGIVERFLNYWRTTGHQRIGMLFGTYEVHPDVPLGIRARVAAIYEPPQESNRDSIRLLEDEHAVEIEELARQLGLQRVGWIFTDLLAENAAAGTVKHVRGIKTHFLTAHECILAGHLQNKYPNRCKHASKGLFGSKFVTVCVTGDDKKQVHMEGYAVSAQCMALVRDNCLIPTKDAPELGYIRESSDKQYVPDVYYKEKDVYGNEVQRLGRPLPVEYLLVDVPASTPVVPLYTFHERKDVSQYFPVENRLIDGHIQDFSALSDYLARSRSINFLDAMSDFHLLLFLYRMDMLPMKAQMGPLLEAVRSKDKTIANEWKNQEVWRTLEQLISAYSHNDDSSMSNDVEFVSAGEAEQNWTCSHCTFINSRELPTCEICNLPRV</sequence>
<dbReference type="PROSITE" id="PS50249">
    <property type="entry name" value="MPN"/>
    <property type="match status" value="1"/>
</dbReference>
<keyword evidence="3 7" id="KW-0863">Zinc-finger</keyword>
<dbReference type="SUPFAM" id="SSF54236">
    <property type="entry name" value="Ubiquitin-like"/>
    <property type="match status" value="1"/>
</dbReference>
<keyword evidence="2" id="KW-0479">Metal-binding</keyword>
<dbReference type="Pfam" id="PF11543">
    <property type="entry name" value="UN_NPL4"/>
    <property type="match status" value="1"/>
</dbReference>
<comment type="similarity">
    <text evidence="1">Belongs to the NPL4 family.</text>
</comment>
<dbReference type="InterPro" id="IPR029071">
    <property type="entry name" value="Ubiquitin-like_domsf"/>
</dbReference>
<comment type="pathway">
    <text evidence="5">Protein degradation; proteasomal ubiquitin-dependent pathway.</text>
</comment>
<dbReference type="PANTHER" id="PTHR12710">
    <property type="entry name" value="NUCLEAR PROTEIN LOCALIZATION 4"/>
    <property type="match status" value="1"/>
</dbReference>
<evidence type="ECO:0000259" key="10">
    <source>
        <dbReference type="PROSITE" id="PS50249"/>
    </source>
</evidence>
<dbReference type="GO" id="GO:0043130">
    <property type="term" value="F:ubiquitin binding"/>
    <property type="evidence" value="ECO:0007669"/>
    <property type="project" value="TreeGrafter"/>
</dbReference>
<organism evidence="11">
    <name type="scientific">Culex pipiens</name>
    <name type="common">House mosquito</name>
    <dbReference type="NCBI Taxonomy" id="7175"/>
    <lineage>
        <taxon>Eukaryota</taxon>
        <taxon>Metazoa</taxon>
        <taxon>Ecdysozoa</taxon>
        <taxon>Arthropoda</taxon>
        <taxon>Hexapoda</taxon>
        <taxon>Insecta</taxon>
        <taxon>Pterygota</taxon>
        <taxon>Neoptera</taxon>
        <taxon>Endopterygota</taxon>
        <taxon>Diptera</taxon>
        <taxon>Nematocera</taxon>
        <taxon>Culicoidea</taxon>
        <taxon>Culicidae</taxon>
        <taxon>Culicinae</taxon>
        <taxon>Culicini</taxon>
        <taxon>Culex</taxon>
        <taxon>Culex</taxon>
    </lineage>
</organism>
<dbReference type="AlphaFoldDB" id="A0A8D8PIF8"/>
<protein>
    <recommendedName>
        <fullName evidence="6">Nuclear protein localization protein 4 homolog</fullName>
    </recommendedName>
</protein>
<evidence type="ECO:0000256" key="8">
    <source>
        <dbReference type="SAM" id="MobiDB-lite"/>
    </source>
</evidence>
<proteinExistence type="inferred from homology"/>
<reference evidence="11" key="1">
    <citation type="submission" date="2021-05" db="EMBL/GenBank/DDBJ databases">
        <authorList>
            <person name="Alioto T."/>
            <person name="Alioto T."/>
            <person name="Gomez Garrido J."/>
        </authorList>
    </citation>
    <scope>NUCLEOTIDE SEQUENCE</scope>
</reference>
<dbReference type="InterPro" id="IPR001876">
    <property type="entry name" value="Znf_RanBP2"/>
</dbReference>
<dbReference type="CDD" id="cd17055">
    <property type="entry name" value="Ubl_AtNPL4_like"/>
    <property type="match status" value="1"/>
</dbReference>
<feature type="compositionally biased region" description="Polar residues" evidence="8">
    <location>
        <begin position="84"/>
        <end position="95"/>
    </location>
</feature>
<name>A0A8D8PIF8_CULPI</name>
<dbReference type="GO" id="GO:0006511">
    <property type="term" value="P:ubiquitin-dependent protein catabolic process"/>
    <property type="evidence" value="ECO:0007669"/>
    <property type="project" value="InterPro"/>
</dbReference>
<dbReference type="FunFam" id="3.40.140.10:FF:000012">
    <property type="entry name" value="nuclear protein localization protein 4 homolog"/>
    <property type="match status" value="1"/>
</dbReference>
<dbReference type="Gene3D" id="3.10.20.90">
    <property type="entry name" value="Phosphatidylinositol 3-kinase Catalytic Subunit, Chain A, domain 1"/>
    <property type="match status" value="1"/>
</dbReference>
<dbReference type="InterPro" id="IPR037518">
    <property type="entry name" value="MPN"/>
</dbReference>
<evidence type="ECO:0000256" key="4">
    <source>
        <dbReference type="ARBA" id="ARBA00022833"/>
    </source>
</evidence>
<accession>A0A8D8PIF8</accession>
<dbReference type="InterPro" id="IPR007717">
    <property type="entry name" value="NPL4_C"/>
</dbReference>
<keyword evidence="4" id="KW-0862">Zinc</keyword>
<dbReference type="PROSITE" id="PS01358">
    <property type="entry name" value="ZF_RANBP2_1"/>
    <property type="match status" value="1"/>
</dbReference>
<dbReference type="InterPro" id="IPR007716">
    <property type="entry name" value="NPL4_Zn-bd_put"/>
</dbReference>
<dbReference type="GO" id="GO:0008270">
    <property type="term" value="F:zinc ion binding"/>
    <property type="evidence" value="ECO:0007669"/>
    <property type="project" value="UniProtKB-KW"/>
</dbReference>
<dbReference type="PANTHER" id="PTHR12710:SF0">
    <property type="entry name" value="NUCLEAR PROTEIN LOCALIZATION PROTEIN 4 HOMOLOG"/>
    <property type="match status" value="1"/>
</dbReference>
<dbReference type="SUPFAM" id="SSF90209">
    <property type="entry name" value="Ran binding protein zinc finger-like"/>
    <property type="match status" value="1"/>
</dbReference>
<evidence type="ECO:0000256" key="7">
    <source>
        <dbReference type="PROSITE-ProRule" id="PRU00322"/>
    </source>
</evidence>
<dbReference type="InterPro" id="IPR016563">
    <property type="entry name" value="Npl4"/>
</dbReference>
<evidence type="ECO:0000259" key="9">
    <source>
        <dbReference type="PROSITE" id="PS50199"/>
    </source>
</evidence>
<feature type="domain" description="RanBP2-type" evidence="9">
    <location>
        <begin position="606"/>
        <end position="638"/>
    </location>
</feature>
<feature type="region of interest" description="Disordered" evidence="8">
    <location>
        <begin position="83"/>
        <end position="134"/>
    </location>
</feature>
<evidence type="ECO:0000256" key="5">
    <source>
        <dbReference type="ARBA" id="ARBA00060618"/>
    </source>
</evidence>
<dbReference type="PROSITE" id="PS50199">
    <property type="entry name" value="ZF_RANBP2_2"/>
    <property type="match status" value="1"/>
</dbReference>
<dbReference type="PIRSF" id="PIRSF010052">
    <property type="entry name" value="Polyub_prc_Npl4"/>
    <property type="match status" value="1"/>
</dbReference>
<dbReference type="SMART" id="SM00547">
    <property type="entry name" value="ZnF_RBZ"/>
    <property type="match status" value="1"/>
</dbReference>
<dbReference type="GO" id="GO:0031625">
    <property type="term" value="F:ubiquitin protein ligase binding"/>
    <property type="evidence" value="ECO:0007669"/>
    <property type="project" value="TreeGrafter"/>
</dbReference>
<feature type="compositionally biased region" description="Low complexity" evidence="8">
    <location>
        <begin position="96"/>
        <end position="112"/>
    </location>
</feature>
<evidence type="ECO:0000256" key="3">
    <source>
        <dbReference type="ARBA" id="ARBA00022771"/>
    </source>
</evidence>
<dbReference type="InterPro" id="IPR024682">
    <property type="entry name" value="Npl4_Ub-like_dom"/>
</dbReference>
<evidence type="ECO:0000313" key="11">
    <source>
        <dbReference type="EMBL" id="CAG6602393.1"/>
    </source>
</evidence>
<dbReference type="EMBL" id="HBUE01349469">
    <property type="protein sequence ID" value="CAG6602393.1"/>
    <property type="molecule type" value="Transcribed_RNA"/>
</dbReference>
<dbReference type="Pfam" id="PF05021">
    <property type="entry name" value="NPL4"/>
    <property type="match status" value="1"/>
</dbReference>
<dbReference type="Gene3D" id="2.30.30.380">
    <property type="entry name" value="Zn-finger domain of Sec23/24"/>
    <property type="match status" value="1"/>
</dbReference>
<evidence type="ECO:0000256" key="2">
    <source>
        <dbReference type="ARBA" id="ARBA00022723"/>
    </source>
</evidence>
<feature type="domain" description="MPN" evidence="10">
    <location>
        <begin position="254"/>
        <end position="391"/>
    </location>
</feature>
<dbReference type="Pfam" id="PF05020">
    <property type="entry name" value="zf-NPL4"/>
    <property type="match status" value="1"/>
</dbReference>